<name>A0A9K3KYT7_9STRA</name>
<protein>
    <recommendedName>
        <fullName evidence="4">Protein kinase domain-containing protein</fullName>
    </recommendedName>
</protein>
<organism evidence="2 3">
    <name type="scientific">Nitzschia inconspicua</name>
    <dbReference type="NCBI Taxonomy" id="303405"/>
    <lineage>
        <taxon>Eukaryota</taxon>
        <taxon>Sar</taxon>
        <taxon>Stramenopiles</taxon>
        <taxon>Ochrophyta</taxon>
        <taxon>Bacillariophyta</taxon>
        <taxon>Bacillariophyceae</taxon>
        <taxon>Bacillariophycidae</taxon>
        <taxon>Bacillariales</taxon>
        <taxon>Bacillariaceae</taxon>
        <taxon>Nitzschia</taxon>
    </lineage>
</organism>
<evidence type="ECO:0000313" key="2">
    <source>
        <dbReference type="EMBL" id="KAG7351585.1"/>
    </source>
</evidence>
<feature type="region of interest" description="Disordered" evidence="1">
    <location>
        <begin position="567"/>
        <end position="589"/>
    </location>
</feature>
<gene>
    <name evidence="2" type="ORF">IV203_010945</name>
</gene>
<evidence type="ECO:0008006" key="4">
    <source>
        <dbReference type="Google" id="ProtNLM"/>
    </source>
</evidence>
<dbReference type="EMBL" id="JAGRRH010000018">
    <property type="protein sequence ID" value="KAG7351585.1"/>
    <property type="molecule type" value="Genomic_DNA"/>
</dbReference>
<comment type="caution">
    <text evidence="2">The sequence shown here is derived from an EMBL/GenBank/DDBJ whole genome shotgun (WGS) entry which is preliminary data.</text>
</comment>
<accession>A0A9K3KYT7</accession>
<sequence length="589" mass="66587">MTSTTPISSDDGNSTSGTKRNFSTSSTSGIAKTSGKSSSNCPSQSASNRAGRDLANRKTRSVLCHPLGLPLLFSLEEMDTQNMTYLPQSRKQFNEDQSGTLDGLFQKAVEATKLNNEDNEKYFTGQLTALIEKQRPILSYGAMCEVLIKDGTTKRRKGLMDVILTQTEANDTTPPLSSPPLAVLEFGLNSDDWWRKFDQGSQYLDLMMLHCQTMFDSNIPKFHQPILLAVVTMNKNKEKLPEPPFQIGVFLFVPKDGESTNEFYRISLLWHSQTSDVSEASVLFGRFLRVTADFASWRGNHQSQRGYKYFSSHCCMVETRDNSGIEGAMVLRSYDNRIRMTDRNPEIYLNPVLSTVVGPVERVFGDENVYNMCGSDEPSSHGENETFWARSSQNILIIAVPYRQGNHYAKSPADFLPIINQLETLHRAGYVHGDIRSYNTVFKDHNEGWLIDFDFGGRIGEQKYPQGYKKALVDGRRLGKEGETITKYHDWFALGVLMFSIHNIPKNAQYDEMSRLEKDWTPLRESDCTKENIDALKVFLRQFLDKDTILQIDPPFLDDLQNGQEDHLTEKGATGSPLKEMPVVRVPGH</sequence>
<evidence type="ECO:0000313" key="3">
    <source>
        <dbReference type="Proteomes" id="UP000693970"/>
    </source>
</evidence>
<proteinExistence type="predicted"/>
<keyword evidence="3" id="KW-1185">Reference proteome</keyword>
<reference evidence="2" key="1">
    <citation type="journal article" date="2021" name="Sci. Rep.">
        <title>Diploid genomic architecture of Nitzschia inconspicua, an elite biomass production diatom.</title>
        <authorList>
            <person name="Oliver A."/>
            <person name="Podell S."/>
            <person name="Pinowska A."/>
            <person name="Traller J.C."/>
            <person name="Smith S.R."/>
            <person name="McClure R."/>
            <person name="Beliaev A."/>
            <person name="Bohutskyi P."/>
            <person name="Hill E.A."/>
            <person name="Rabines A."/>
            <person name="Zheng H."/>
            <person name="Allen L.Z."/>
            <person name="Kuo A."/>
            <person name="Grigoriev I.V."/>
            <person name="Allen A.E."/>
            <person name="Hazlebeck D."/>
            <person name="Allen E.E."/>
        </authorList>
    </citation>
    <scope>NUCLEOTIDE SEQUENCE</scope>
    <source>
        <strain evidence="2">Hildebrandi</strain>
    </source>
</reference>
<feature type="region of interest" description="Disordered" evidence="1">
    <location>
        <begin position="1"/>
        <end position="54"/>
    </location>
</feature>
<reference evidence="2" key="2">
    <citation type="submission" date="2021-04" db="EMBL/GenBank/DDBJ databases">
        <authorList>
            <person name="Podell S."/>
        </authorList>
    </citation>
    <scope>NUCLEOTIDE SEQUENCE</scope>
    <source>
        <strain evidence="2">Hildebrandi</strain>
    </source>
</reference>
<dbReference type="AlphaFoldDB" id="A0A9K3KYT7"/>
<feature type="compositionally biased region" description="Polar residues" evidence="1">
    <location>
        <begin position="1"/>
        <end position="36"/>
    </location>
</feature>
<feature type="compositionally biased region" description="Low complexity" evidence="1">
    <location>
        <begin position="37"/>
        <end position="47"/>
    </location>
</feature>
<dbReference type="OrthoDB" id="3247966at2759"/>
<dbReference type="Proteomes" id="UP000693970">
    <property type="component" value="Unassembled WGS sequence"/>
</dbReference>
<evidence type="ECO:0000256" key="1">
    <source>
        <dbReference type="SAM" id="MobiDB-lite"/>
    </source>
</evidence>